<comment type="function">
    <text evidence="4">Flagellin is the subunit protein which polymerizes to form the filaments of bacterial flagella.</text>
</comment>
<dbReference type="SUPFAM" id="SSF64518">
    <property type="entry name" value="Phase 1 flagellin"/>
    <property type="match status" value="1"/>
</dbReference>
<evidence type="ECO:0000256" key="4">
    <source>
        <dbReference type="RuleBase" id="RU362073"/>
    </source>
</evidence>
<comment type="subcellular location">
    <subcellularLocation>
        <location evidence="4">Secreted</location>
    </subcellularLocation>
    <subcellularLocation>
        <location evidence="4">Bacterial flagellum</location>
    </subcellularLocation>
</comment>
<dbReference type="Proteomes" id="UP001559623">
    <property type="component" value="Unassembled WGS sequence"/>
</dbReference>
<proteinExistence type="inferred from homology"/>
<evidence type="ECO:0000259" key="5">
    <source>
        <dbReference type="Pfam" id="PF00669"/>
    </source>
</evidence>
<protein>
    <recommendedName>
        <fullName evidence="2 4">Flagellin</fullName>
    </recommendedName>
</protein>
<evidence type="ECO:0000256" key="1">
    <source>
        <dbReference type="ARBA" id="ARBA00005709"/>
    </source>
</evidence>
<dbReference type="PANTHER" id="PTHR42792">
    <property type="entry name" value="FLAGELLIN"/>
    <property type="match status" value="1"/>
</dbReference>
<comment type="caution">
    <text evidence="7">The sequence shown here is derived from an EMBL/GenBank/DDBJ whole genome shotgun (WGS) entry which is preliminary data.</text>
</comment>
<feature type="domain" description="Flagellin N-terminal" evidence="5">
    <location>
        <begin position="12"/>
        <end position="138"/>
    </location>
</feature>
<dbReference type="RefSeq" id="WP_368847184.1">
    <property type="nucleotide sequence ID" value="NZ_CP194411.1"/>
</dbReference>
<name>A0ABV3X5I4_9FIRM</name>
<dbReference type="PANTHER" id="PTHR42792:SF2">
    <property type="entry name" value="FLAGELLIN"/>
    <property type="match status" value="1"/>
</dbReference>
<dbReference type="InterPro" id="IPR001029">
    <property type="entry name" value="Flagellin_N"/>
</dbReference>
<keyword evidence="7" id="KW-0969">Cilium</keyword>
<reference evidence="7 8" key="1">
    <citation type="submission" date="2023-04" db="EMBL/GenBank/DDBJ databases">
        <title>Genome Sequence of Selenomonas sputigena ATCC 33150.</title>
        <authorList>
            <person name="Miller D.P."/>
            <person name="Anvari S."/>
            <person name="Polson S.W."/>
            <person name="Macdonald M."/>
            <person name="Mcdowell J.V."/>
        </authorList>
    </citation>
    <scope>NUCLEOTIDE SEQUENCE [LARGE SCALE GENOMIC DNA]</scope>
    <source>
        <strain evidence="7 8">ATCC 33150</strain>
    </source>
</reference>
<evidence type="ECO:0000256" key="3">
    <source>
        <dbReference type="ARBA" id="ARBA00023143"/>
    </source>
</evidence>
<evidence type="ECO:0000313" key="8">
    <source>
        <dbReference type="Proteomes" id="UP001559623"/>
    </source>
</evidence>
<dbReference type="EMBL" id="JARVLH010000004">
    <property type="protein sequence ID" value="MEX5285452.1"/>
    <property type="molecule type" value="Genomic_DNA"/>
</dbReference>
<keyword evidence="3 4" id="KW-0975">Bacterial flagellum</keyword>
<sequence length="274" mass="28950">MGISIGNNPISYSTMNRINHVSNHLSRQLSTGTKNPSAVFDPSAYSIDIRMNSNIGAISQSNANTQQTNAMLRTAEGGVSSSVEVLGNLQQMLLNAANGTNSDSDRRDLGKMVDAAIATLNDNAGIQYNGMNLLDGSKSVNVASLDGSDNITNLSDMRSTALGLTDASGKSTLNLGTDAGIADALDKVTTALNKTLDQATTIGAAQQRLNYQSANYVTQEENLMAASATNNGTDMAKAATEFKQNELQQRLFLFAQKAQMGTMASHYSALALLR</sequence>
<feature type="domain" description="Flagellin C-terminal" evidence="6">
    <location>
        <begin position="185"/>
        <end position="250"/>
    </location>
</feature>
<keyword evidence="7" id="KW-0282">Flagellum</keyword>
<comment type="similarity">
    <text evidence="1 4">Belongs to the bacterial flagellin family.</text>
</comment>
<evidence type="ECO:0000256" key="2">
    <source>
        <dbReference type="ARBA" id="ARBA00020110"/>
    </source>
</evidence>
<dbReference type="Pfam" id="PF00669">
    <property type="entry name" value="Flagellin_N"/>
    <property type="match status" value="1"/>
</dbReference>
<accession>A0ABV3X5I4</accession>
<keyword evidence="7" id="KW-0966">Cell projection</keyword>
<dbReference type="InterPro" id="IPR046358">
    <property type="entry name" value="Flagellin_C"/>
</dbReference>
<gene>
    <name evidence="7" type="ORF">QCO44_07360</name>
</gene>
<dbReference type="InterPro" id="IPR001492">
    <property type="entry name" value="Flagellin"/>
</dbReference>
<organism evidence="7 8">
    <name type="scientific">Selenomonas sputigena</name>
    <dbReference type="NCBI Taxonomy" id="69823"/>
    <lineage>
        <taxon>Bacteria</taxon>
        <taxon>Bacillati</taxon>
        <taxon>Bacillota</taxon>
        <taxon>Negativicutes</taxon>
        <taxon>Selenomonadales</taxon>
        <taxon>Selenomonadaceae</taxon>
        <taxon>Selenomonas</taxon>
    </lineage>
</organism>
<dbReference type="Gene3D" id="1.20.1330.10">
    <property type="entry name" value="f41 fragment of flagellin, N-terminal domain"/>
    <property type="match status" value="1"/>
</dbReference>
<evidence type="ECO:0000259" key="6">
    <source>
        <dbReference type="Pfam" id="PF00700"/>
    </source>
</evidence>
<keyword evidence="8" id="KW-1185">Reference proteome</keyword>
<dbReference type="Pfam" id="PF00700">
    <property type="entry name" value="Flagellin_C"/>
    <property type="match status" value="1"/>
</dbReference>
<keyword evidence="4" id="KW-0964">Secreted</keyword>
<evidence type="ECO:0000313" key="7">
    <source>
        <dbReference type="EMBL" id="MEX5285452.1"/>
    </source>
</evidence>